<dbReference type="Pfam" id="PF00046">
    <property type="entry name" value="Homeodomain"/>
    <property type="match status" value="1"/>
</dbReference>
<evidence type="ECO:0000313" key="10">
    <source>
        <dbReference type="RefSeq" id="XP_022289463.1"/>
    </source>
</evidence>
<evidence type="ECO:0000259" key="8">
    <source>
        <dbReference type="PROSITE" id="PS50071"/>
    </source>
</evidence>
<dbReference type="GeneID" id="111101308"/>
<dbReference type="CDD" id="cd00086">
    <property type="entry name" value="homeodomain"/>
    <property type="match status" value="1"/>
</dbReference>
<feature type="domain" description="Homeobox" evidence="8">
    <location>
        <begin position="144"/>
        <end position="204"/>
    </location>
</feature>
<keyword evidence="4 5" id="KW-0539">Nucleus</keyword>
<dbReference type="PANTHER" id="PTHR24339">
    <property type="entry name" value="HOMEOBOX PROTEIN EMX-RELATED"/>
    <property type="match status" value="1"/>
</dbReference>
<dbReference type="GO" id="GO:0005634">
    <property type="term" value="C:nucleus"/>
    <property type="evidence" value="ECO:0007669"/>
    <property type="project" value="UniProtKB-SubCell"/>
</dbReference>
<evidence type="ECO:0000256" key="6">
    <source>
        <dbReference type="RuleBase" id="RU000682"/>
    </source>
</evidence>
<evidence type="ECO:0000256" key="5">
    <source>
        <dbReference type="PROSITE-ProRule" id="PRU00108"/>
    </source>
</evidence>
<sequence length="245" mass="28648">MLISPKTNPFSIDSLLGIKDAETSRDNKQTGTPDFETEYNSKDKTVNEKDTEFKRYEIDQNNFHSLIPTENSSHFYGKSDYNSDHAFRVLSEQRQSDAHLGYCRMRWWEPNRQGDHFSPWSYRYPLQGSLPRYIAPSLLLPTLRKSKRVRTAFSPTQLLQLEHAFERNHYVVGQERKELALKLGLSETQVKVWFQNRRTKFKRVKAEEDMTRTFPKNRNVAKGQLTGMSDTHNYASSSEESDIDV</sequence>
<dbReference type="AlphaFoldDB" id="A0A8B8AG22"/>
<dbReference type="PROSITE" id="PS50071">
    <property type="entry name" value="HOMEOBOX_2"/>
    <property type="match status" value="1"/>
</dbReference>
<dbReference type="InterPro" id="IPR000047">
    <property type="entry name" value="HTH_motif"/>
</dbReference>
<dbReference type="GO" id="GO:0000978">
    <property type="term" value="F:RNA polymerase II cis-regulatory region sequence-specific DNA binding"/>
    <property type="evidence" value="ECO:0007669"/>
    <property type="project" value="TreeGrafter"/>
</dbReference>
<comment type="subcellular location">
    <subcellularLocation>
        <location evidence="1 5 6">Nucleus</location>
    </subcellularLocation>
</comment>
<dbReference type="PRINTS" id="PR00031">
    <property type="entry name" value="HTHREPRESSR"/>
</dbReference>
<keyword evidence="2 5" id="KW-0238">DNA-binding</keyword>
<dbReference type="KEGG" id="cvn:111101308"/>
<feature type="region of interest" description="Disordered" evidence="7">
    <location>
        <begin position="216"/>
        <end position="245"/>
    </location>
</feature>
<organism evidence="9 10">
    <name type="scientific">Crassostrea virginica</name>
    <name type="common">Eastern oyster</name>
    <dbReference type="NCBI Taxonomy" id="6565"/>
    <lineage>
        <taxon>Eukaryota</taxon>
        <taxon>Metazoa</taxon>
        <taxon>Spiralia</taxon>
        <taxon>Lophotrochozoa</taxon>
        <taxon>Mollusca</taxon>
        <taxon>Bivalvia</taxon>
        <taxon>Autobranchia</taxon>
        <taxon>Pteriomorphia</taxon>
        <taxon>Ostreida</taxon>
        <taxon>Ostreoidea</taxon>
        <taxon>Ostreidae</taxon>
        <taxon>Crassostrea</taxon>
    </lineage>
</organism>
<proteinExistence type="predicted"/>
<dbReference type="RefSeq" id="XP_022289463.1">
    <property type="nucleotide sequence ID" value="XM_022433755.1"/>
</dbReference>
<dbReference type="PROSITE" id="PS00027">
    <property type="entry name" value="HOMEOBOX_1"/>
    <property type="match status" value="1"/>
</dbReference>
<protein>
    <submittedName>
        <fullName evidence="10">Homeobox protein engrailed-2b-like</fullName>
    </submittedName>
</protein>
<gene>
    <name evidence="10" type="primary">LOC111101308</name>
</gene>
<keyword evidence="9" id="KW-1185">Reference proteome</keyword>
<dbReference type="InterPro" id="IPR017970">
    <property type="entry name" value="Homeobox_CS"/>
</dbReference>
<evidence type="ECO:0000313" key="9">
    <source>
        <dbReference type="Proteomes" id="UP000694844"/>
    </source>
</evidence>
<dbReference type="Gene3D" id="1.10.10.60">
    <property type="entry name" value="Homeodomain-like"/>
    <property type="match status" value="1"/>
</dbReference>
<accession>A0A8B8AG22</accession>
<dbReference type="InterPro" id="IPR009057">
    <property type="entry name" value="Homeodomain-like_sf"/>
</dbReference>
<evidence type="ECO:0000256" key="2">
    <source>
        <dbReference type="ARBA" id="ARBA00023125"/>
    </source>
</evidence>
<reference evidence="10" key="1">
    <citation type="submission" date="2025-08" db="UniProtKB">
        <authorList>
            <consortium name="RefSeq"/>
        </authorList>
    </citation>
    <scope>IDENTIFICATION</scope>
    <source>
        <tissue evidence="10">Whole sample</tissue>
    </source>
</reference>
<feature type="DNA-binding region" description="Homeobox" evidence="5">
    <location>
        <begin position="146"/>
        <end position="205"/>
    </location>
</feature>
<dbReference type="PANTHER" id="PTHR24339:SF28">
    <property type="entry name" value="E5-RELATED"/>
    <property type="match status" value="1"/>
</dbReference>
<dbReference type="PRINTS" id="PR00024">
    <property type="entry name" value="HOMEOBOX"/>
</dbReference>
<keyword evidence="3 5" id="KW-0371">Homeobox</keyword>
<dbReference type="OrthoDB" id="6159439at2759"/>
<dbReference type="FunFam" id="1.10.10.60:FF:000081">
    <property type="entry name" value="Empty spiracles homeobox 2"/>
    <property type="match status" value="1"/>
</dbReference>
<dbReference type="SUPFAM" id="SSF46689">
    <property type="entry name" value="Homeodomain-like"/>
    <property type="match status" value="1"/>
</dbReference>
<dbReference type="InterPro" id="IPR020479">
    <property type="entry name" value="HD_metazoa"/>
</dbReference>
<evidence type="ECO:0000256" key="7">
    <source>
        <dbReference type="SAM" id="MobiDB-lite"/>
    </source>
</evidence>
<evidence type="ECO:0000256" key="4">
    <source>
        <dbReference type="ARBA" id="ARBA00023242"/>
    </source>
</evidence>
<dbReference type="Proteomes" id="UP000694844">
    <property type="component" value="Chromosome 6"/>
</dbReference>
<name>A0A8B8AG22_CRAVI</name>
<evidence type="ECO:0000256" key="1">
    <source>
        <dbReference type="ARBA" id="ARBA00004123"/>
    </source>
</evidence>
<dbReference type="InterPro" id="IPR050877">
    <property type="entry name" value="EMX-VAX-Noto_Homeobox_TFs"/>
</dbReference>
<feature type="compositionally biased region" description="Polar residues" evidence="7">
    <location>
        <begin position="226"/>
        <end position="238"/>
    </location>
</feature>
<dbReference type="SMART" id="SM00389">
    <property type="entry name" value="HOX"/>
    <property type="match status" value="1"/>
</dbReference>
<dbReference type="GO" id="GO:0000981">
    <property type="term" value="F:DNA-binding transcription factor activity, RNA polymerase II-specific"/>
    <property type="evidence" value="ECO:0007669"/>
    <property type="project" value="InterPro"/>
</dbReference>
<dbReference type="InterPro" id="IPR001356">
    <property type="entry name" value="HD"/>
</dbReference>
<evidence type="ECO:0000256" key="3">
    <source>
        <dbReference type="ARBA" id="ARBA00023155"/>
    </source>
</evidence>